<evidence type="ECO:0000313" key="1">
    <source>
        <dbReference type="EMBL" id="CAG8794381.1"/>
    </source>
</evidence>
<dbReference type="EMBL" id="CAJVQA010028335">
    <property type="protein sequence ID" value="CAG8794381.1"/>
    <property type="molecule type" value="Genomic_DNA"/>
</dbReference>
<comment type="caution">
    <text evidence="1">The sequence shown here is derived from an EMBL/GenBank/DDBJ whole genome shotgun (WGS) entry which is preliminary data.</text>
</comment>
<protein>
    <submittedName>
        <fullName evidence="1">23199_t:CDS:1</fullName>
    </submittedName>
</protein>
<accession>A0A9N9JW03</accession>
<dbReference type="AlphaFoldDB" id="A0A9N9JW03"/>
<gene>
    <name evidence="1" type="ORF">CPELLU_LOCUS17235</name>
</gene>
<name>A0A9N9JW03_9GLOM</name>
<organism evidence="1 2">
    <name type="scientific">Cetraspora pellucida</name>
    <dbReference type="NCBI Taxonomy" id="1433469"/>
    <lineage>
        <taxon>Eukaryota</taxon>
        <taxon>Fungi</taxon>
        <taxon>Fungi incertae sedis</taxon>
        <taxon>Mucoromycota</taxon>
        <taxon>Glomeromycotina</taxon>
        <taxon>Glomeromycetes</taxon>
        <taxon>Diversisporales</taxon>
        <taxon>Gigasporaceae</taxon>
        <taxon>Cetraspora</taxon>
    </lineage>
</organism>
<proteinExistence type="predicted"/>
<evidence type="ECO:0000313" key="2">
    <source>
        <dbReference type="Proteomes" id="UP000789759"/>
    </source>
</evidence>
<reference evidence="1" key="1">
    <citation type="submission" date="2021-06" db="EMBL/GenBank/DDBJ databases">
        <authorList>
            <person name="Kallberg Y."/>
            <person name="Tangrot J."/>
            <person name="Rosling A."/>
        </authorList>
    </citation>
    <scope>NUCLEOTIDE SEQUENCE</scope>
    <source>
        <strain evidence="1">FL966</strain>
    </source>
</reference>
<dbReference type="Proteomes" id="UP000789759">
    <property type="component" value="Unassembled WGS sequence"/>
</dbReference>
<feature type="non-terminal residue" evidence="1">
    <location>
        <position position="1"/>
    </location>
</feature>
<dbReference type="OrthoDB" id="2464841at2759"/>
<sequence>INIDQQIKKYIDSACQATTAVLIEKVKELINQQNENQKHWNEQIQTTINERLNKLEQVGLMDGEPDLNNNQPTEEKQSNLTIPITICSSAETRNDIIQDNYPPTSTINRRIVNLTTQDTAFNADNVLSIIRHKAHKYQSIDYLPIKQF</sequence>
<keyword evidence="2" id="KW-1185">Reference proteome</keyword>